<gene>
    <name evidence="6" type="ORF">GCM10011357_04430</name>
</gene>
<name>A0ABQ1R010_9ALTE</name>
<dbReference type="PANTHER" id="PTHR43280">
    <property type="entry name" value="ARAC-FAMILY TRANSCRIPTIONAL REGULATOR"/>
    <property type="match status" value="1"/>
</dbReference>
<accession>A0ABQ1R010</accession>
<dbReference type="Gene3D" id="1.10.10.60">
    <property type="entry name" value="Homeodomain-like"/>
    <property type="match status" value="2"/>
</dbReference>
<dbReference type="Proteomes" id="UP000614272">
    <property type="component" value="Unassembled WGS sequence"/>
</dbReference>
<dbReference type="InterPro" id="IPR018060">
    <property type="entry name" value="HTH_AraC"/>
</dbReference>
<feature type="transmembrane region" description="Helical" evidence="4">
    <location>
        <begin position="170"/>
        <end position="197"/>
    </location>
</feature>
<feature type="transmembrane region" description="Helical" evidence="4">
    <location>
        <begin position="251"/>
        <end position="269"/>
    </location>
</feature>
<keyword evidence="4" id="KW-1133">Transmembrane helix</keyword>
<keyword evidence="4" id="KW-0812">Transmembrane</keyword>
<comment type="caution">
    <text evidence="6">The sequence shown here is derived from an EMBL/GenBank/DDBJ whole genome shotgun (WGS) entry which is preliminary data.</text>
</comment>
<dbReference type="PRINTS" id="PR00032">
    <property type="entry name" value="HTHARAC"/>
</dbReference>
<organism evidence="6 7">
    <name type="scientific">Lacimicrobium alkaliphilum</name>
    <dbReference type="NCBI Taxonomy" id="1526571"/>
    <lineage>
        <taxon>Bacteria</taxon>
        <taxon>Pseudomonadati</taxon>
        <taxon>Pseudomonadota</taxon>
        <taxon>Gammaproteobacteria</taxon>
        <taxon>Alteromonadales</taxon>
        <taxon>Alteromonadaceae</taxon>
        <taxon>Lacimicrobium</taxon>
    </lineage>
</organism>
<evidence type="ECO:0000256" key="4">
    <source>
        <dbReference type="SAM" id="Phobius"/>
    </source>
</evidence>
<feature type="transmembrane region" description="Helical" evidence="4">
    <location>
        <begin position="90"/>
        <end position="115"/>
    </location>
</feature>
<dbReference type="InterPro" id="IPR020449">
    <property type="entry name" value="Tscrpt_reg_AraC-type_HTH"/>
</dbReference>
<dbReference type="Pfam" id="PF12833">
    <property type="entry name" value="HTH_18"/>
    <property type="match status" value="1"/>
</dbReference>
<sequence length="412" mass="46643">MQPLSGQDYVIVSRRFISRPNSASQQENDMTVDVVPTVIYSSMMGVVALAIIQACNKPKHKQTYYLLGLLVLMLTHIIGELYIYSGAYQYAPAIAGFQLPLRMLLGPALYFYAYMAMSSDSTLSVKSYSMALLGPMVVIVAMIPFMFMISGEQKLALANPATRDPELWKIAQFTCLFTAITFIAFTFAYLTATLRLHAQHRRQLMDKFSAIEHRSMDWLRVVLILWGLVWFIYTVNYAATFLGVNWFVLDAFLPVFELSVLLSFTYLALNQSTLSSTEKDNSKETQKRRALLPKDTMRQIAAQLTVAMSEKTLFKDEDLSLNRLATEISVSENYISETLSQELNTNFFQFVNSFRINEAKKLLTDTNLPVTTIVYEVGYKSKSTFNAAFKKIEGVTPSAYRASHLLEIQPES</sequence>
<keyword evidence="3" id="KW-0804">Transcription</keyword>
<evidence type="ECO:0000259" key="5">
    <source>
        <dbReference type="PROSITE" id="PS01124"/>
    </source>
</evidence>
<evidence type="ECO:0000313" key="7">
    <source>
        <dbReference type="Proteomes" id="UP000614272"/>
    </source>
</evidence>
<keyword evidence="4" id="KW-0472">Membrane</keyword>
<feature type="transmembrane region" description="Helical" evidence="4">
    <location>
        <begin position="127"/>
        <end position="150"/>
    </location>
</feature>
<dbReference type="PANTHER" id="PTHR43280:SF29">
    <property type="entry name" value="ARAC-FAMILY TRANSCRIPTIONAL REGULATOR"/>
    <property type="match status" value="1"/>
</dbReference>
<dbReference type="SUPFAM" id="SSF46689">
    <property type="entry name" value="Homeodomain-like"/>
    <property type="match status" value="1"/>
</dbReference>
<evidence type="ECO:0000256" key="1">
    <source>
        <dbReference type="ARBA" id="ARBA00023015"/>
    </source>
</evidence>
<feature type="domain" description="HTH araC/xylS-type" evidence="5">
    <location>
        <begin position="303"/>
        <end position="403"/>
    </location>
</feature>
<evidence type="ECO:0000256" key="3">
    <source>
        <dbReference type="ARBA" id="ARBA00023163"/>
    </source>
</evidence>
<protein>
    <recommendedName>
        <fullName evidence="5">HTH araC/xylS-type domain-containing protein</fullName>
    </recommendedName>
</protein>
<keyword evidence="7" id="KW-1185">Reference proteome</keyword>
<dbReference type="PROSITE" id="PS01124">
    <property type="entry name" value="HTH_ARAC_FAMILY_2"/>
    <property type="match status" value="1"/>
</dbReference>
<proteinExistence type="predicted"/>
<evidence type="ECO:0000256" key="2">
    <source>
        <dbReference type="ARBA" id="ARBA00023125"/>
    </source>
</evidence>
<dbReference type="InterPro" id="IPR009057">
    <property type="entry name" value="Homeodomain-like_sf"/>
</dbReference>
<keyword evidence="2" id="KW-0238">DNA-binding</keyword>
<dbReference type="SMART" id="SM00342">
    <property type="entry name" value="HTH_ARAC"/>
    <property type="match status" value="1"/>
</dbReference>
<feature type="transmembrane region" description="Helical" evidence="4">
    <location>
        <begin position="34"/>
        <end position="52"/>
    </location>
</feature>
<keyword evidence="1" id="KW-0805">Transcription regulation</keyword>
<dbReference type="EMBL" id="BMGJ01000001">
    <property type="protein sequence ID" value="GGD51618.1"/>
    <property type="molecule type" value="Genomic_DNA"/>
</dbReference>
<feature type="transmembrane region" description="Helical" evidence="4">
    <location>
        <begin position="64"/>
        <end position="84"/>
    </location>
</feature>
<reference evidence="7" key="1">
    <citation type="journal article" date="2019" name="Int. J. Syst. Evol. Microbiol.">
        <title>The Global Catalogue of Microorganisms (GCM) 10K type strain sequencing project: providing services to taxonomists for standard genome sequencing and annotation.</title>
        <authorList>
            <consortium name="The Broad Institute Genomics Platform"/>
            <consortium name="The Broad Institute Genome Sequencing Center for Infectious Disease"/>
            <person name="Wu L."/>
            <person name="Ma J."/>
        </authorList>
    </citation>
    <scope>NUCLEOTIDE SEQUENCE [LARGE SCALE GENOMIC DNA]</scope>
    <source>
        <strain evidence="7">CGMCC 1.12923</strain>
    </source>
</reference>
<evidence type="ECO:0000313" key="6">
    <source>
        <dbReference type="EMBL" id="GGD51618.1"/>
    </source>
</evidence>
<feature type="transmembrane region" description="Helical" evidence="4">
    <location>
        <begin position="218"/>
        <end position="239"/>
    </location>
</feature>